<dbReference type="GO" id="GO:0016798">
    <property type="term" value="F:hydrolase activity, acting on glycosyl bonds"/>
    <property type="evidence" value="ECO:0007669"/>
    <property type="project" value="UniProtKB-KW"/>
</dbReference>
<evidence type="ECO:0000313" key="6">
    <source>
        <dbReference type="Proteomes" id="UP000027601"/>
    </source>
</evidence>
<organism evidence="5 6">
    <name type="scientific">Bacteroides graminisolvens DSM 19988 = JCM 15093</name>
    <dbReference type="NCBI Taxonomy" id="1121097"/>
    <lineage>
        <taxon>Bacteria</taxon>
        <taxon>Pseudomonadati</taxon>
        <taxon>Bacteroidota</taxon>
        <taxon>Bacteroidia</taxon>
        <taxon>Bacteroidales</taxon>
        <taxon>Bacteroidaceae</taxon>
        <taxon>Bacteroides</taxon>
    </lineage>
</organism>
<comment type="caution">
    <text evidence="5">The sequence shown here is derived from an EMBL/GenBank/DDBJ whole genome shotgun (WGS) entry which is preliminary data.</text>
</comment>
<name>A0A069D6M9_9BACE</name>
<dbReference type="EMBL" id="BAJS01000034">
    <property type="protein sequence ID" value="GAK37995.1"/>
    <property type="molecule type" value="Genomic_DNA"/>
</dbReference>
<keyword evidence="2" id="KW-0326">Glycosidase</keyword>
<keyword evidence="1" id="KW-0378">Hydrolase</keyword>
<dbReference type="SUPFAM" id="SSF51445">
    <property type="entry name" value="(Trans)glycosidases"/>
    <property type="match status" value="1"/>
</dbReference>
<dbReference type="InterPro" id="IPR019492">
    <property type="entry name" value="Cyclo-malto-dextrinase_C"/>
</dbReference>
<dbReference type="STRING" id="1121097.GCA_000428125_03062"/>
<keyword evidence="6" id="KW-1185">Reference proteome</keyword>
<evidence type="ECO:0000256" key="3">
    <source>
        <dbReference type="SAM" id="SignalP"/>
    </source>
</evidence>
<reference evidence="5 6" key="1">
    <citation type="journal article" date="2015" name="Microbes Environ.">
        <title>Distribution and evolution of nitrogen fixation genes in the phylum bacteroidetes.</title>
        <authorList>
            <person name="Inoue J."/>
            <person name="Oshima K."/>
            <person name="Suda W."/>
            <person name="Sakamoto M."/>
            <person name="Iino T."/>
            <person name="Noda S."/>
            <person name="Hongoh Y."/>
            <person name="Hattori M."/>
            <person name="Ohkuma M."/>
        </authorList>
    </citation>
    <scope>NUCLEOTIDE SEQUENCE [LARGE SCALE GENOMIC DNA]</scope>
    <source>
        <strain evidence="5 6">JCM 15093</strain>
    </source>
</reference>
<dbReference type="Proteomes" id="UP000027601">
    <property type="component" value="Unassembled WGS sequence"/>
</dbReference>
<evidence type="ECO:0000259" key="4">
    <source>
        <dbReference type="SMART" id="SM00642"/>
    </source>
</evidence>
<dbReference type="InterPro" id="IPR013783">
    <property type="entry name" value="Ig-like_fold"/>
</dbReference>
<dbReference type="InterPro" id="IPR014756">
    <property type="entry name" value="Ig_E-set"/>
</dbReference>
<dbReference type="Gene3D" id="2.60.40.1180">
    <property type="entry name" value="Golgi alpha-mannosidase II"/>
    <property type="match status" value="1"/>
</dbReference>
<sequence length="616" mass="70921">MKRLLFLLSSLILSISTYAAMNVNKIDPPCWFTGMQNPELQLMVYGEGIGNANVTVSYPGVSLSSVVKLESPNYLLVYLHVSKEAKPGKVNLTFTQGKKKIIQTYELKEREKKPCERKGFDASDALYLLMPDRFANGNPDNDQIKGMAPYTVDRKDPNARHGGDLAGVEKHLDYFSDLGITALWFTPVLENNMTGGSYHGYATTDYYKVDPRFGTNEEYKSLITKAHDKGIKMVMDMIFNHCGVEHVWIKDMPSKDWFNNPDHKTNFVQTSFKLTPHVDPYTSKYDFDQMNDGWFVTAMPDLNQKNPHVYRYLVQNSFWWIEYAGIDAIRMDTYPYADYDAMSNWMKELNDEYPNYNVVGETWVTEPAYTAWWQKDSKLSAPRNSNLKTVMDFSFFEKVNTMKYEETDPYSTGLNRIYNSFVYDFLYPNPAMVLAFYENHDTNRYLGEGQDLQTLKQAVALLLTTRRIPQLYYGTEVMMNGVKDKSDGYVRKDFPGGWMDDKENAFTSAGRSQIQNECFNFYRTLLQWRKGNDVIAKGDMVQFMPQQGVYVFARMYQGKTVMVLLNGTNKEVNLPLHFYAEILQGKTQGKEIISNQTVQLADKLTLEARGSLIIEL</sequence>
<dbReference type="InterPro" id="IPR015171">
    <property type="entry name" value="Cyc-maltodext_N"/>
</dbReference>
<dbReference type="InterPro" id="IPR017853">
    <property type="entry name" value="GH"/>
</dbReference>
<feature type="signal peptide" evidence="3">
    <location>
        <begin position="1"/>
        <end position="19"/>
    </location>
</feature>
<dbReference type="PANTHER" id="PTHR10357">
    <property type="entry name" value="ALPHA-AMYLASE FAMILY MEMBER"/>
    <property type="match status" value="1"/>
</dbReference>
<evidence type="ECO:0000313" key="5">
    <source>
        <dbReference type="EMBL" id="GAK37995.1"/>
    </source>
</evidence>
<dbReference type="Pfam" id="PF09087">
    <property type="entry name" value="Cyc-maltodext_N"/>
    <property type="match status" value="1"/>
</dbReference>
<dbReference type="InterPro" id="IPR006047">
    <property type="entry name" value="GH13_cat_dom"/>
</dbReference>
<dbReference type="AlphaFoldDB" id="A0A069D6M9"/>
<gene>
    <name evidence="5" type="ORF">JCM15093_3287</name>
</gene>
<evidence type="ECO:0000256" key="1">
    <source>
        <dbReference type="ARBA" id="ARBA00022801"/>
    </source>
</evidence>
<dbReference type="RefSeq" id="WP_024997535.1">
    <property type="nucleotide sequence ID" value="NZ_ATZI01000024.1"/>
</dbReference>
<feature type="chain" id="PRO_5001662866" evidence="3">
    <location>
        <begin position="20"/>
        <end position="616"/>
    </location>
</feature>
<keyword evidence="3" id="KW-0732">Signal</keyword>
<dbReference type="Gene3D" id="3.20.20.80">
    <property type="entry name" value="Glycosidases"/>
    <property type="match status" value="1"/>
</dbReference>
<feature type="domain" description="Glycosyl hydrolase family 13 catalytic" evidence="4">
    <location>
        <begin position="128"/>
        <end position="529"/>
    </location>
</feature>
<dbReference type="PANTHER" id="PTHR10357:SF210">
    <property type="entry name" value="MALTODEXTRIN GLUCOSIDASE"/>
    <property type="match status" value="1"/>
</dbReference>
<dbReference type="SUPFAM" id="SSF81296">
    <property type="entry name" value="E set domains"/>
    <property type="match status" value="1"/>
</dbReference>
<dbReference type="Gene3D" id="2.60.40.10">
    <property type="entry name" value="Immunoglobulins"/>
    <property type="match status" value="1"/>
</dbReference>
<proteinExistence type="predicted"/>
<protein>
    <submittedName>
        <fullName evidence="5">Alpha-amylase SusA</fullName>
    </submittedName>
</protein>
<dbReference type="InterPro" id="IPR013780">
    <property type="entry name" value="Glyco_hydro_b"/>
</dbReference>
<dbReference type="GO" id="GO:0005975">
    <property type="term" value="P:carbohydrate metabolic process"/>
    <property type="evidence" value="ECO:0007669"/>
    <property type="project" value="InterPro"/>
</dbReference>
<dbReference type="eggNOG" id="COG0366">
    <property type="taxonomic scope" value="Bacteria"/>
</dbReference>
<evidence type="ECO:0000256" key="2">
    <source>
        <dbReference type="ARBA" id="ARBA00023295"/>
    </source>
</evidence>
<dbReference type="OrthoDB" id="9805159at2"/>
<dbReference type="Pfam" id="PF00128">
    <property type="entry name" value="Alpha-amylase"/>
    <property type="match status" value="1"/>
</dbReference>
<dbReference type="SMART" id="SM00642">
    <property type="entry name" value="Aamy"/>
    <property type="match status" value="1"/>
</dbReference>
<dbReference type="Pfam" id="PF10438">
    <property type="entry name" value="Cyc-maltodext_C"/>
    <property type="match status" value="1"/>
</dbReference>
<accession>A0A069D6M9</accession>
<dbReference type="SUPFAM" id="SSF51011">
    <property type="entry name" value="Glycosyl hydrolase domain"/>
    <property type="match status" value="1"/>
</dbReference>
<dbReference type="CDD" id="cd11340">
    <property type="entry name" value="AmyAc_bac_CMD_like_3"/>
    <property type="match status" value="1"/>
</dbReference>